<dbReference type="InterPro" id="IPR023214">
    <property type="entry name" value="HAD_sf"/>
</dbReference>
<evidence type="ECO:0000256" key="3">
    <source>
        <dbReference type="ARBA" id="ARBA00022801"/>
    </source>
</evidence>
<reference evidence="5 6" key="1">
    <citation type="submission" date="2024-02" db="EMBL/GenBank/DDBJ databases">
        <title>A nitrogen-fixing paenibacillus bacterium.</title>
        <authorList>
            <person name="Zhang W.L."/>
            <person name="Chen S.F."/>
        </authorList>
    </citation>
    <scope>NUCLEOTIDE SEQUENCE [LARGE SCALE GENOMIC DNA]</scope>
    <source>
        <strain evidence="5 6">M1</strain>
    </source>
</reference>
<comment type="cofactor">
    <cofactor evidence="1">
        <name>Mg(2+)</name>
        <dbReference type="ChEBI" id="CHEBI:18420"/>
    </cofactor>
</comment>
<keyword evidence="2" id="KW-0479">Metal-binding</keyword>
<evidence type="ECO:0000313" key="5">
    <source>
        <dbReference type="EMBL" id="MEF2968096.1"/>
    </source>
</evidence>
<sequence length="223" mass="25870">MTVFVFDLDDTLYEEITFVRSGFRAVAGYLSQEFKVSANEAFRKMWSALEQKGRGSVFNEVLRDYGLETQRNIRKSLSVYRQHIPQIKLLEDAEQVLQRLPEGSAYIVTDGNKLVQHSKVQALGLYPRIKKCFITYRYGRAHSKPSPYCFQKISQIEKRPPADIVYIGDNPNKDFIGIKPLGFRTIQIKRGPYSNLKLSERYCAEAEVDHLLEIFDVIHQWKV</sequence>
<keyword evidence="4" id="KW-0460">Magnesium</keyword>
<keyword evidence="3 5" id="KW-0378">Hydrolase</keyword>
<dbReference type="PANTHER" id="PTHR46470">
    <property type="entry name" value="N-ACYLNEURAMINATE-9-PHOSPHATASE"/>
    <property type="match status" value="1"/>
</dbReference>
<dbReference type="EMBL" id="JAZHPZ010000012">
    <property type="protein sequence ID" value="MEF2968096.1"/>
    <property type="molecule type" value="Genomic_DNA"/>
</dbReference>
<evidence type="ECO:0000313" key="6">
    <source>
        <dbReference type="Proteomes" id="UP001306950"/>
    </source>
</evidence>
<dbReference type="GO" id="GO:0016787">
    <property type="term" value="F:hydrolase activity"/>
    <property type="evidence" value="ECO:0007669"/>
    <property type="project" value="UniProtKB-KW"/>
</dbReference>
<dbReference type="SFLD" id="SFLDG01129">
    <property type="entry name" value="C1.5:_HAD__Beta-PGM__Phosphata"/>
    <property type="match status" value="1"/>
</dbReference>
<dbReference type="PANTHER" id="PTHR46470:SF2">
    <property type="entry name" value="GLYCERALDEHYDE 3-PHOSPHATE PHOSPHATASE"/>
    <property type="match status" value="1"/>
</dbReference>
<evidence type="ECO:0000256" key="4">
    <source>
        <dbReference type="ARBA" id="ARBA00022842"/>
    </source>
</evidence>
<accession>A0ABU7VWK9</accession>
<dbReference type="Proteomes" id="UP001306950">
    <property type="component" value="Unassembled WGS sequence"/>
</dbReference>
<dbReference type="EC" id="3.1.3.-" evidence="5"/>
<gene>
    <name evidence="5" type="ORF">V3851_19890</name>
</gene>
<dbReference type="SUPFAM" id="SSF56784">
    <property type="entry name" value="HAD-like"/>
    <property type="match status" value="1"/>
</dbReference>
<keyword evidence="6" id="KW-1185">Reference proteome</keyword>
<evidence type="ECO:0000256" key="1">
    <source>
        <dbReference type="ARBA" id="ARBA00001946"/>
    </source>
</evidence>
<dbReference type="Gene3D" id="3.40.50.1000">
    <property type="entry name" value="HAD superfamily/HAD-like"/>
    <property type="match status" value="1"/>
</dbReference>
<protein>
    <submittedName>
        <fullName evidence="5">HAD family hydrolase</fullName>
        <ecNumber evidence="5">3.1.3.-</ecNumber>
    </submittedName>
</protein>
<dbReference type="SFLD" id="SFLDS00003">
    <property type="entry name" value="Haloacid_Dehalogenase"/>
    <property type="match status" value="1"/>
</dbReference>
<evidence type="ECO:0000256" key="2">
    <source>
        <dbReference type="ARBA" id="ARBA00022723"/>
    </source>
</evidence>
<dbReference type="InterPro" id="IPR051400">
    <property type="entry name" value="HAD-like_hydrolase"/>
</dbReference>
<comment type="caution">
    <text evidence="5">The sequence shown here is derived from an EMBL/GenBank/DDBJ whole genome shotgun (WGS) entry which is preliminary data.</text>
</comment>
<dbReference type="RefSeq" id="WP_331848309.1">
    <property type="nucleotide sequence ID" value="NZ_JAZHPZ010000012.1"/>
</dbReference>
<name>A0ABU7VWK9_9BACL</name>
<dbReference type="Gene3D" id="1.10.150.520">
    <property type="match status" value="1"/>
</dbReference>
<dbReference type="InterPro" id="IPR036412">
    <property type="entry name" value="HAD-like_sf"/>
</dbReference>
<organism evidence="5 6">
    <name type="scientific">Paenibacillus haidiansis</name>
    <dbReference type="NCBI Taxonomy" id="1574488"/>
    <lineage>
        <taxon>Bacteria</taxon>
        <taxon>Bacillati</taxon>
        <taxon>Bacillota</taxon>
        <taxon>Bacilli</taxon>
        <taxon>Bacillales</taxon>
        <taxon>Paenibacillaceae</taxon>
        <taxon>Paenibacillus</taxon>
    </lineage>
</organism>
<dbReference type="InterPro" id="IPR006439">
    <property type="entry name" value="HAD-SF_hydro_IA"/>
</dbReference>
<dbReference type="Pfam" id="PF00702">
    <property type="entry name" value="Hydrolase"/>
    <property type="match status" value="1"/>
</dbReference>
<dbReference type="NCBIfam" id="TIGR01549">
    <property type="entry name" value="HAD-SF-IA-v1"/>
    <property type="match status" value="1"/>
</dbReference>
<proteinExistence type="predicted"/>